<protein>
    <recommendedName>
        <fullName evidence="5">TRAF-type domain-containing protein</fullName>
    </recommendedName>
</protein>
<dbReference type="PANTHER" id="PTHR10131">
    <property type="entry name" value="TNF RECEPTOR ASSOCIATED FACTOR"/>
    <property type="match status" value="1"/>
</dbReference>
<evidence type="ECO:0000256" key="2">
    <source>
        <dbReference type="ARBA" id="ARBA00022771"/>
    </source>
</evidence>
<keyword evidence="3 4" id="KW-0862">Zinc</keyword>
<evidence type="ECO:0000313" key="6">
    <source>
        <dbReference type="EMBL" id="KAJ4461941.1"/>
    </source>
</evidence>
<evidence type="ECO:0000256" key="4">
    <source>
        <dbReference type="PROSITE-ProRule" id="PRU00207"/>
    </source>
</evidence>
<dbReference type="PROSITE" id="PS50145">
    <property type="entry name" value="ZF_TRAF"/>
    <property type="match status" value="2"/>
</dbReference>
<dbReference type="InterPro" id="IPR013083">
    <property type="entry name" value="Znf_RING/FYVE/PHD"/>
</dbReference>
<dbReference type="SUPFAM" id="SSF49599">
    <property type="entry name" value="TRAF domain-like"/>
    <property type="match status" value="2"/>
</dbReference>
<dbReference type="EMBL" id="JAPMOS010000005">
    <property type="protein sequence ID" value="KAJ4461941.1"/>
    <property type="molecule type" value="Genomic_DNA"/>
</dbReference>
<keyword evidence="2 4" id="KW-0863">Zinc-finger</keyword>
<dbReference type="PANTHER" id="PTHR10131:SF94">
    <property type="entry name" value="TNF RECEPTOR-ASSOCIATED FACTOR 4"/>
    <property type="match status" value="1"/>
</dbReference>
<feature type="zinc finger region" description="TRAF-type" evidence="4">
    <location>
        <begin position="85"/>
        <end position="137"/>
    </location>
</feature>
<feature type="zinc finger region" description="TRAF-type" evidence="4">
    <location>
        <begin position="140"/>
        <end position="183"/>
    </location>
</feature>
<keyword evidence="7" id="KW-1185">Reference proteome</keyword>
<feature type="domain" description="TRAF-type" evidence="5">
    <location>
        <begin position="140"/>
        <end position="183"/>
    </location>
</feature>
<gene>
    <name evidence="6" type="ORF">PAPYR_1641</name>
</gene>
<name>A0ABQ8UV27_9EUKA</name>
<reference evidence="6" key="1">
    <citation type="journal article" date="2022" name="bioRxiv">
        <title>Genomics of Preaxostyla Flagellates Illuminates Evolutionary Transitions and the Path Towards Mitochondrial Loss.</title>
        <authorList>
            <person name="Novak L.V.F."/>
            <person name="Treitli S.C."/>
            <person name="Pyrih J."/>
            <person name="Halakuc P."/>
            <person name="Pipaliya S.V."/>
            <person name="Vacek V."/>
            <person name="Brzon O."/>
            <person name="Soukal P."/>
            <person name="Eme L."/>
            <person name="Dacks J.B."/>
            <person name="Karnkowska A."/>
            <person name="Elias M."/>
            <person name="Hampl V."/>
        </authorList>
    </citation>
    <scope>NUCLEOTIDE SEQUENCE</scope>
    <source>
        <strain evidence="6">RCP-MX</strain>
    </source>
</reference>
<evidence type="ECO:0000256" key="3">
    <source>
        <dbReference type="ARBA" id="ARBA00022833"/>
    </source>
</evidence>
<organism evidence="6 7">
    <name type="scientific">Paratrimastix pyriformis</name>
    <dbReference type="NCBI Taxonomy" id="342808"/>
    <lineage>
        <taxon>Eukaryota</taxon>
        <taxon>Metamonada</taxon>
        <taxon>Preaxostyla</taxon>
        <taxon>Paratrimastigidae</taxon>
        <taxon>Paratrimastix</taxon>
    </lineage>
</organism>
<evidence type="ECO:0000259" key="5">
    <source>
        <dbReference type="PROSITE" id="PS50145"/>
    </source>
</evidence>
<dbReference type="InterPro" id="IPR001293">
    <property type="entry name" value="Znf_TRAF"/>
</dbReference>
<comment type="caution">
    <text evidence="6">The sequence shown here is derived from an EMBL/GenBank/DDBJ whole genome shotgun (WGS) entry which is preliminary data.</text>
</comment>
<dbReference type="Gene3D" id="3.30.40.10">
    <property type="entry name" value="Zinc/RING finger domain, C3HC4 (zinc finger)"/>
    <property type="match status" value="3"/>
</dbReference>
<evidence type="ECO:0000313" key="7">
    <source>
        <dbReference type="Proteomes" id="UP001141327"/>
    </source>
</evidence>
<sequence>MFVEVMRKAVTLLCEGSHKACQTCTQKWVKEKSGRHVPCPCCKQVLPAPHFHRDPIFDSLIQSLPVHCPQHPCEWRGKLEDLTRHQTQECGQRVVDCPHVGCPHRCPASALPGHLDRCEWKLAPCEKCRQLMPRKSITDHLATTCPVVEVSCPGCHQSLQRARLAAHWDRCPKIILPCPVPSCCVPVARGRLAKHLASSASHHVTCLSKALDQEREVTRGLKQSLMALRTKVDLLQLSPAEVFDILRQRGPRTLERTATEPGFGSDDVTFELRARVAIRVVGLGLHVREGQISVVRSHLGPVPVPLVDEGWTRLGASTLPPASKDPVPVLFREPIPLDVDQSITLGCSNIKHHVEPFPGNADIDLMSWVGWTGDHCTEGLGFAGKIFYALQ</sequence>
<dbReference type="Proteomes" id="UP001141327">
    <property type="component" value="Unassembled WGS sequence"/>
</dbReference>
<accession>A0ABQ8UV27</accession>
<evidence type="ECO:0000256" key="1">
    <source>
        <dbReference type="ARBA" id="ARBA00022723"/>
    </source>
</evidence>
<proteinExistence type="predicted"/>
<feature type="domain" description="TRAF-type" evidence="5">
    <location>
        <begin position="85"/>
        <end position="137"/>
    </location>
</feature>
<dbReference type="Pfam" id="PF02176">
    <property type="entry name" value="zf-TRAF"/>
    <property type="match status" value="1"/>
</dbReference>
<dbReference type="SUPFAM" id="SSF57850">
    <property type="entry name" value="RING/U-box"/>
    <property type="match status" value="1"/>
</dbReference>
<keyword evidence="1 4" id="KW-0479">Metal-binding</keyword>